<dbReference type="Gene3D" id="3.40.630.30">
    <property type="match status" value="1"/>
</dbReference>
<proteinExistence type="predicted"/>
<gene>
    <name evidence="2" type="ORF">EV380_0495</name>
</gene>
<dbReference type="InterPro" id="IPR016181">
    <property type="entry name" value="Acyl_CoA_acyltransferase"/>
</dbReference>
<dbReference type="PANTHER" id="PTHR43415">
    <property type="entry name" value="SPERMIDINE N(1)-ACETYLTRANSFERASE"/>
    <property type="match status" value="1"/>
</dbReference>
<dbReference type="RefSeq" id="WP_130449107.1">
    <property type="nucleotide sequence ID" value="NZ_SHLA01000001.1"/>
</dbReference>
<evidence type="ECO:0000313" key="2">
    <source>
        <dbReference type="EMBL" id="RZU60941.1"/>
    </source>
</evidence>
<dbReference type="AlphaFoldDB" id="A0A4Q8ABA7"/>
<dbReference type="OrthoDB" id="9795206at2"/>
<keyword evidence="3" id="KW-1185">Reference proteome</keyword>
<reference evidence="2 3" key="1">
    <citation type="submission" date="2019-02" db="EMBL/GenBank/DDBJ databases">
        <title>Sequencing the genomes of 1000 actinobacteria strains.</title>
        <authorList>
            <person name="Klenk H.-P."/>
        </authorList>
    </citation>
    <scope>NUCLEOTIDE SEQUENCE [LARGE SCALE GENOMIC DNA]</scope>
    <source>
        <strain evidence="2 3">DSM 17364</strain>
    </source>
</reference>
<protein>
    <submittedName>
        <fullName evidence="2">RimJ/RimL family protein N-acetyltransferase</fullName>
    </submittedName>
</protein>
<sequence length="173" mass="19137">MELHLRPMVVSDAEPFASWAVDPVFRAHAGWAERSSIDESVAWWRALIARPDPQLIRLTAVSGDDVVGYVDLHGEGEETRELGFVTGPSGRWGQGWGALAASAGLVYGFETLGLRRIWAEAVEANTASVRILQRLGRRNAGPGDEETFLGTPSNYARFDVSREDWAERREQEA</sequence>
<dbReference type="Pfam" id="PF13302">
    <property type="entry name" value="Acetyltransf_3"/>
    <property type="match status" value="1"/>
</dbReference>
<accession>A0A4Q8ABA7</accession>
<dbReference type="PROSITE" id="PS51186">
    <property type="entry name" value="GNAT"/>
    <property type="match status" value="1"/>
</dbReference>
<feature type="domain" description="N-acetyltransferase" evidence="1">
    <location>
        <begin position="3"/>
        <end position="161"/>
    </location>
</feature>
<dbReference type="EMBL" id="SHLA01000001">
    <property type="protein sequence ID" value="RZU60941.1"/>
    <property type="molecule type" value="Genomic_DNA"/>
</dbReference>
<dbReference type="InterPro" id="IPR000182">
    <property type="entry name" value="GNAT_dom"/>
</dbReference>
<evidence type="ECO:0000313" key="3">
    <source>
        <dbReference type="Proteomes" id="UP000292685"/>
    </source>
</evidence>
<comment type="caution">
    <text evidence="2">The sequence shown here is derived from an EMBL/GenBank/DDBJ whole genome shotgun (WGS) entry which is preliminary data.</text>
</comment>
<dbReference type="Proteomes" id="UP000292685">
    <property type="component" value="Unassembled WGS sequence"/>
</dbReference>
<dbReference type="SUPFAM" id="SSF55729">
    <property type="entry name" value="Acyl-CoA N-acyltransferases (Nat)"/>
    <property type="match status" value="1"/>
</dbReference>
<dbReference type="PANTHER" id="PTHR43415:SF3">
    <property type="entry name" value="GNAT-FAMILY ACETYLTRANSFERASE"/>
    <property type="match status" value="1"/>
</dbReference>
<evidence type="ECO:0000259" key="1">
    <source>
        <dbReference type="PROSITE" id="PS51186"/>
    </source>
</evidence>
<name>A0A4Q8ABA7_9MICC</name>
<organism evidence="2 3">
    <name type="scientific">Zhihengliuella halotolerans</name>
    <dbReference type="NCBI Taxonomy" id="370736"/>
    <lineage>
        <taxon>Bacteria</taxon>
        <taxon>Bacillati</taxon>
        <taxon>Actinomycetota</taxon>
        <taxon>Actinomycetes</taxon>
        <taxon>Micrococcales</taxon>
        <taxon>Micrococcaceae</taxon>
        <taxon>Zhihengliuella</taxon>
    </lineage>
</organism>
<keyword evidence="2" id="KW-0808">Transferase</keyword>
<dbReference type="GO" id="GO:0016747">
    <property type="term" value="F:acyltransferase activity, transferring groups other than amino-acyl groups"/>
    <property type="evidence" value="ECO:0007669"/>
    <property type="project" value="InterPro"/>
</dbReference>